<keyword evidence="1" id="KW-0732">Signal</keyword>
<accession>A0A9D4FB77</accession>
<name>A0A9D4FB77_DREPO</name>
<proteinExistence type="predicted"/>
<organism evidence="2 3">
    <name type="scientific">Dreissena polymorpha</name>
    <name type="common">Zebra mussel</name>
    <name type="synonym">Mytilus polymorpha</name>
    <dbReference type="NCBI Taxonomy" id="45954"/>
    <lineage>
        <taxon>Eukaryota</taxon>
        <taxon>Metazoa</taxon>
        <taxon>Spiralia</taxon>
        <taxon>Lophotrochozoa</taxon>
        <taxon>Mollusca</taxon>
        <taxon>Bivalvia</taxon>
        <taxon>Autobranchia</taxon>
        <taxon>Heteroconchia</taxon>
        <taxon>Euheterodonta</taxon>
        <taxon>Imparidentia</taxon>
        <taxon>Neoheterodontei</taxon>
        <taxon>Myida</taxon>
        <taxon>Dreissenoidea</taxon>
        <taxon>Dreissenidae</taxon>
        <taxon>Dreissena</taxon>
    </lineage>
</organism>
<dbReference type="Proteomes" id="UP000828390">
    <property type="component" value="Unassembled WGS sequence"/>
</dbReference>
<sequence>MTISMCCLPTVFSIATTLSTCPHSDVTLTYATSTRSSRCTFRTITRFSTIKTKMTRFRLSTSCSIDKGIWFLRAYLSLFRNRNMHACTTDASGDFANVMHKLVNTLTAKSYANYSSSCEVHVKNNQTFSGTQQFSPACKLLLVAKLYLPHKCVVFTPPTTPLCRADTQSLFSPSAQSTIARQSKSETFNSLPDHDKDINVKQCIKKDRN</sequence>
<dbReference type="AlphaFoldDB" id="A0A9D4FB77"/>
<evidence type="ECO:0000313" key="3">
    <source>
        <dbReference type="Proteomes" id="UP000828390"/>
    </source>
</evidence>
<evidence type="ECO:0000256" key="1">
    <source>
        <dbReference type="SAM" id="SignalP"/>
    </source>
</evidence>
<feature type="signal peptide" evidence="1">
    <location>
        <begin position="1"/>
        <end position="19"/>
    </location>
</feature>
<evidence type="ECO:0000313" key="2">
    <source>
        <dbReference type="EMBL" id="KAH3795072.1"/>
    </source>
</evidence>
<reference evidence="2" key="2">
    <citation type="submission" date="2020-11" db="EMBL/GenBank/DDBJ databases">
        <authorList>
            <person name="McCartney M.A."/>
            <person name="Auch B."/>
            <person name="Kono T."/>
            <person name="Mallez S."/>
            <person name="Becker A."/>
            <person name="Gohl D.M."/>
            <person name="Silverstein K.A.T."/>
            <person name="Koren S."/>
            <person name="Bechman K.B."/>
            <person name="Herman A."/>
            <person name="Abrahante J.E."/>
            <person name="Garbe J."/>
        </authorList>
    </citation>
    <scope>NUCLEOTIDE SEQUENCE</scope>
    <source>
        <strain evidence="2">Duluth1</strain>
        <tissue evidence="2">Whole animal</tissue>
    </source>
</reference>
<protein>
    <submittedName>
        <fullName evidence="2">Uncharacterized protein</fullName>
    </submittedName>
</protein>
<reference evidence="2" key="1">
    <citation type="journal article" date="2019" name="bioRxiv">
        <title>The Genome of the Zebra Mussel, Dreissena polymorpha: A Resource for Invasive Species Research.</title>
        <authorList>
            <person name="McCartney M.A."/>
            <person name="Auch B."/>
            <person name="Kono T."/>
            <person name="Mallez S."/>
            <person name="Zhang Y."/>
            <person name="Obille A."/>
            <person name="Becker A."/>
            <person name="Abrahante J.E."/>
            <person name="Garbe J."/>
            <person name="Badalamenti J.P."/>
            <person name="Herman A."/>
            <person name="Mangelson H."/>
            <person name="Liachko I."/>
            <person name="Sullivan S."/>
            <person name="Sone E.D."/>
            <person name="Koren S."/>
            <person name="Silverstein K.A.T."/>
            <person name="Beckman K.B."/>
            <person name="Gohl D.M."/>
        </authorList>
    </citation>
    <scope>NUCLEOTIDE SEQUENCE</scope>
    <source>
        <strain evidence="2">Duluth1</strain>
        <tissue evidence="2">Whole animal</tissue>
    </source>
</reference>
<feature type="chain" id="PRO_5039447048" evidence="1">
    <location>
        <begin position="20"/>
        <end position="209"/>
    </location>
</feature>
<dbReference type="EMBL" id="JAIWYP010000007">
    <property type="protein sequence ID" value="KAH3795072.1"/>
    <property type="molecule type" value="Genomic_DNA"/>
</dbReference>
<keyword evidence="3" id="KW-1185">Reference proteome</keyword>
<comment type="caution">
    <text evidence="2">The sequence shown here is derived from an EMBL/GenBank/DDBJ whole genome shotgun (WGS) entry which is preliminary data.</text>
</comment>
<gene>
    <name evidence="2" type="ORF">DPMN_148618</name>
</gene>